<dbReference type="SUPFAM" id="SSF51735">
    <property type="entry name" value="NAD(P)-binding Rossmann-fold domains"/>
    <property type="match status" value="1"/>
</dbReference>
<comment type="caution">
    <text evidence="3">The sequence shown here is derived from an EMBL/GenBank/DDBJ whole genome shotgun (WGS) entry which is preliminary data.</text>
</comment>
<dbReference type="InterPro" id="IPR036291">
    <property type="entry name" value="NAD(P)-bd_dom_sf"/>
</dbReference>
<gene>
    <name evidence="3" type="ORF">HAU20_05780</name>
    <name evidence="2" type="ORF">HAU43_03975</name>
</gene>
<dbReference type="Pfam" id="PF13460">
    <property type="entry name" value="NAD_binding_10"/>
    <property type="match status" value="1"/>
</dbReference>
<reference evidence="3 4" key="2">
    <citation type="journal article" date="2021" name="Int. J. Food Microbiol.">
        <title>Safety demonstration of a microbial species for use in the food chain: Weissella confusa.</title>
        <authorList>
            <person name="Bourdichon F."/>
            <person name="Patrone V."/>
            <person name="Fontana A."/>
            <person name="Milani G."/>
            <person name="Morelli L."/>
        </authorList>
    </citation>
    <scope>NUCLEOTIDE SEQUENCE [LARGE SCALE GENOMIC DNA]</scope>
    <source>
        <strain evidence="2">CCUG 30943</strain>
        <strain evidence="3 4">CCUG 43002</strain>
    </source>
</reference>
<dbReference type="RefSeq" id="WP_003609853.1">
    <property type="nucleotide sequence ID" value="NZ_ALXH01000089.1"/>
</dbReference>
<accession>A0A413FMB9</accession>
<evidence type="ECO:0000313" key="4">
    <source>
        <dbReference type="Proteomes" id="UP000728106"/>
    </source>
</evidence>
<name>A0A413FMB9_WEICO</name>
<reference evidence="3" key="1">
    <citation type="submission" date="2020-02" db="EMBL/GenBank/DDBJ databases">
        <authorList>
            <person name="Fontana A."/>
            <person name="Patrone V."/>
            <person name="Morelli L."/>
        </authorList>
    </citation>
    <scope>NUCLEOTIDE SEQUENCE</scope>
    <source>
        <strain evidence="2">CCUG 30943</strain>
        <strain evidence="3">CCUG 43002</strain>
    </source>
</reference>
<dbReference type="EMBL" id="JAAOCP010000006">
    <property type="protein sequence ID" value="MBJ7638896.1"/>
    <property type="molecule type" value="Genomic_DNA"/>
</dbReference>
<dbReference type="EMBL" id="JAAOCX010000004">
    <property type="protein sequence ID" value="MBJ7632246.1"/>
    <property type="molecule type" value="Genomic_DNA"/>
</dbReference>
<dbReference type="AlphaFoldDB" id="A0A413FMB9"/>
<dbReference type="PANTHER" id="PTHR15020:SF50">
    <property type="entry name" value="UPF0659 PROTEIN YMR090W"/>
    <property type="match status" value="1"/>
</dbReference>
<dbReference type="OrthoDB" id="9803892at2"/>
<feature type="domain" description="NAD(P)-binding" evidence="1">
    <location>
        <begin position="8"/>
        <end position="190"/>
    </location>
</feature>
<evidence type="ECO:0000313" key="3">
    <source>
        <dbReference type="EMBL" id="MBJ7638896.1"/>
    </source>
</evidence>
<keyword evidence="4" id="KW-1185">Reference proteome</keyword>
<protein>
    <submittedName>
        <fullName evidence="3">SDR family oxidoreductase</fullName>
    </submittedName>
</protein>
<evidence type="ECO:0000259" key="1">
    <source>
        <dbReference type="Pfam" id="PF13460"/>
    </source>
</evidence>
<dbReference type="PANTHER" id="PTHR15020">
    <property type="entry name" value="FLAVIN REDUCTASE-RELATED"/>
    <property type="match status" value="1"/>
</dbReference>
<proteinExistence type="predicted"/>
<dbReference type="Gene3D" id="3.40.50.720">
    <property type="entry name" value="NAD(P)-binding Rossmann-like Domain"/>
    <property type="match status" value="1"/>
</dbReference>
<dbReference type="GeneID" id="57977847"/>
<evidence type="ECO:0000313" key="2">
    <source>
        <dbReference type="EMBL" id="MBJ7632246.1"/>
    </source>
</evidence>
<sequence>MTNVLVLGATGNVAQYFIDNFENVAPNDMQLTLLARRPRGLTRDQQNSYQVFPGDMYESESLVDAVRDADIIVSFVGSSPMPTYAQALLDAIDQSGTDVQRILWLGAGGMNQETTGREGELWKAMPGYFSQQRQAGEMLMNSPFDTTVISPVMFHGGAAGKAIITDSHEKTPAQTVSRETVALVYLEALLQDKWHNQMITVGDRK</sequence>
<dbReference type="InterPro" id="IPR016040">
    <property type="entry name" value="NAD(P)-bd_dom"/>
</dbReference>
<dbReference type="Proteomes" id="UP000808038">
    <property type="component" value="Unassembled WGS sequence"/>
</dbReference>
<dbReference type="Proteomes" id="UP000728106">
    <property type="component" value="Unassembled WGS sequence"/>
</dbReference>
<organism evidence="3 4">
    <name type="scientific">Weissella confusa</name>
    <name type="common">Lactobacillus confusus</name>
    <dbReference type="NCBI Taxonomy" id="1583"/>
    <lineage>
        <taxon>Bacteria</taxon>
        <taxon>Bacillati</taxon>
        <taxon>Bacillota</taxon>
        <taxon>Bacilli</taxon>
        <taxon>Lactobacillales</taxon>
        <taxon>Lactobacillaceae</taxon>
        <taxon>Weissella</taxon>
    </lineage>
</organism>